<evidence type="ECO:0000313" key="2">
    <source>
        <dbReference type="EMBL" id="KOG88486.1"/>
    </source>
</evidence>
<feature type="region of interest" description="Disordered" evidence="1">
    <location>
        <begin position="80"/>
        <end position="114"/>
    </location>
</feature>
<sequence>MFWFFLIALVVVVGAVTLAVAGGDGGGPVLSEALPVGLRGYRMAEVDDALDRLAAELTERDSRIAELEAALAGAQAAAVGGPELLKGERPAPAEPDRPDEPGAQGAQGAPGDPS</sequence>
<dbReference type="Gene3D" id="6.10.250.660">
    <property type="match status" value="1"/>
</dbReference>
<feature type="compositionally biased region" description="Basic and acidic residues" evidence="1">
    <location>
        <begin position="85"/>
        <end position="100"/>
    </location>
</feature>
<dbReference type="EMBL" id="LGUT01001667">
    <property type="protein sequence ID" value="KOG88486.1"/>
    <property type="molecule type" value="Genomic_DNA"/>
</dbReference>
<name>A0ABR5J4U5_9ACTN</name>
<organism evidence="2 3">
    <name type="scientific">Streptomyces varsoviensis</name>
    <dbReference type="NCBI Taxonomy" id="67373"/>
    <lineage>
        <taxon>Bacteria</taxon>
        <taxon>Bacillati</taxon>
        <taxon>Actinomycetota</taxon>
        <taxon>Actinomycetes</taxon>
        <taxon>Kitasatosporales</taxon>
        <taxon>Streptomycetaceae</taxon>
        <taxon>Streptomyces</taxon>
    </lineage>
</organism>
<dbReference type="NCBIfam" id="TIGR03544">
    <property type="entry name" value="DivI1A_domain"/>
    <property type="match status" value="1"/>
</dbReference>
<evidence type="ECO:0000256" key="1">
    <source>
        <dbReference type="SAM" id="MobiDB-lite"/>
    </source>
</evidence>
<dbReference type="Proteomes" id="UP000037020">
    <property type="component" value="Unassembled WGS sequence"/>
</dbReference>
<proteinExistence type="predicted"/>
<protein>
    <recommendedName>
        <fullName evidence="4">Cell division protein DivIVA</fullName>
    </recommendedName>
</protein>
<comment type="caution">
    <text evidence="2">The sequence shown here is derived from an EMBL/GenBank/DDBJ whole genome shotgun (WGS) entry which is preliminary data.</text>
</comment>
<reference evidence="2 3" key="1">
    <citation type="submission" date="2015-07" db="EMBL/GenBank/DDBJ databases">
        <authorList>
            <person name="Ju K.-S."/>
            <person name="Doroghazi J.R."/>
            <person name="Metcalf W.W."/>
        </authorList>
    </citation>
    <scope>NUCLEOTIDE SEQUENCE [LARGE SCALE GENOMIC DNA]</scope>
    <source>
        <strain evidence="2 3">NRRL B-3589</strain>
    </source>
</reference>
<evidence type="ECO:0008006" key="4">
    <source>
        <dbReference type="Google" id="ProtNLM"/>
    </source>
</evidence>
<feature type="compositionally biased region" description="Low complexity" evidence="1">
    <location>
        <begin position="101"/>
        <end position="114"/>
    </location>
</feature>
<gene>
    <name evidence="2" type="ORF">ADK38_19535</name>
</gene>
<accession>A0ABR5J4U5</accession>
<evidence type="ECO:0000313" key="3">
    <source>
        <dbReference type="Proteomes" id="UP000037020"/>
    </source>
</evidence>
<keyword evidence="3" id="KW-1185">Reference proteome</keyword>
<dbReference type="InterPro" id="IPR019933">
    <property type="entry name" value="DivIVA_domain"/>
</dbReference>